<evidence type="ECO:0000259" key="2">
    <source>
        <dbReference type="Pfam" id="PF21886"/>
    </source>
</evidence>
<evidence type="ECO:0000313" key="3">
    <source>
        <dbReference type="EMBL" id="CAD7636339.1"/>
    </source>
</evidence>
<dbReference type="EMBL" id="CAJPIZ010018707">
    <property type="protein sequence ID" value="CAG2116650.1"/>
    <property type="molecule type" value="Genomic_DNA"/>
</dbReference>
<proteinExistence type="predicted"/>
<accession>A0A7R9L752</accession>
<reference evidence="3" key="1">
    <citation type="submission" date="2020-11" db="EMBL/GenBank/DDBJ databases">
        <authorList>
            <person name="Tran Van P."/>
        </authorList>
    </citation>
    <scope>NUCLEOTIDE SEQUENCE</scope>
</reference>
<name>A0A7R9L752_9ACAR</name>
<organism evidence="3">
    <name type="scientific">Medioppia subpectinata</name>
    <dbReference type="NCBI Taxonomy" id="1979941"/>
    <lineage>
        <taxon>Eukaryota</taxon>
        <taxon>Metazoa</taxon>
        <taxon>Ecdysozoa</taxon>
        <taxon>Arthropoda</taxon>
        <taxon>Chelicerata</taxon>
        <taxon>Arachnida</taxon>
        <taxon>Acari</taxon>
        <taxon>Acariformes</taxon>
        <taxon>Sarcoptiformes</taxon>
        <taxon>Oribatida</taxon>
        <taxon>Brachypylina</taxon>
        <taxon>Oppioidea</taxon>
        <taxon>Oppiidae</taxon>
        <taxon>Medioppia</taxon>
    </lineage>
</organism>
<gene>
    <name evidence="3" type="ORF">OSB1V03_LOCUS16609</name>
</gene>
<keyword evidence="4" id="KW-1185">Reference proteome</keyword>
<sequence length="239" mass="27856">SISIEELVEPTLNGCHFDDDERPELIQRVIELLRVVRDCWLIEGRSPVHIIYGTTYLSWKSLKPWIRSKVKLTEFCRLHSIEYKHTTVERVGEIFDVLKRLGQRIPGKEAFKFTKQNIAIYINDILTYNSSLLFDLNNHFKTTATSSEPSTHWTNTLKRRRKPAPTAPEAMAASADQQKDEEFSDTEINAYIRSKTEVKKIKKIKKIMGNDDSNDDRRHDQKDHESLYSKYIKVDGLDD</sequence>
<protein>
    <recommendedName>
        <fullName evidence="2">BRF2-like C-terminal domain-containing protein</fullName>
    </recommendedName>
</protein>
<evidence type="ECO:0000313" key="4">
    <source>
        <dbReference type="Proteomes" id="UP000759131"/>
    </source>
</evidence>
<dbReference type="Pfam" id="PF21886">
    <property type="entry name" value="BRF2-like_C_cyclin_rpt"/>
    <property type="match status" value="1"/>
</dbReference>
<dbReference type="InterPro" id="IPR054078">
    <property type="entry name" value="BRF2-like_C"/>
</dbReference>
<dbReference type="EMBL" id="OC873282">
    <property type="protein sequence ID" value="CAD7636339.1"/>
    <property type="molecule type" value="Genomic_DNA"/>
</dbReference>
<dbReference type="Proteomes" id="UP000759131">
    <property type="component" value="Unassembled WGS sequence"/>
</dbReference>
<feature type="compositionally biased region" description="Polar residues" evidence="1">
    <location>
        <begin position="144"/>
        <end position="156"/>
    </location>
</feature>
<feature type="domain" description="BRF2-like C-terminal" evidence="2">
    <location>
        <begin position="21"/>
        <end position="128"/>
    </location>
</feature>
<feature type="non-terminal residue" evidence="3">
    <location>
        <position position="1"/>
    </location>
</feature>
<dbReference type="OrthoDB" id="2121711at2759"/>
<feature type="region of interest" description="Disordered" evidence="1">
    <location>
        <begin position="207"/>
        <end position="227"/>
    </location>
</feature>
<dbReference type="AlphaFoldDB" id="A0A7R9L752"/>
<feature type="region of interest" description="Disordered" evidence="1">
    <location>
        <begin position="144"/>
        <end position="183"/>
    </location>
</feature>
<evidence type="ECO:0000256" key="1">
    <source>
        <dbReference type="SAM" id="MobiDB-lite"/>
    </source>
</evidence>
<feature type="compositionally biased region" description="Basic and acidic residues" evidence="1">
    <location>
        <begin position="215"/>
        <end position="227"/>
    </location>
</feature>